<keyword evidence="3 7" id="KW-0812">Transmembrane</keyword>
<gene>
    <name evidence="9" type="ORF">PGLA2088_LOCUS29728</name>
</gene>
<name>A0A813K6S3_POLGL</name>
<sequence length="157" mass="17357">MSASAVVPERELRLTSDEQEMDTVDNVDNVVRARRLSRQGSKRFVKGTILEKPPNYDGTGLIGIFSHPLSVLLLCLPVGFYSYYAGWPELYTFWLNFFAMIPLAKIIGDLTEELASGLSNDILAGLLNATFGNAVEMLIAVQTLREGLYNVVKATLL</sequence>
<keyword evidence="4 7" id="KW-1133">Transmembrane helix</keyword>
<evidence type="ECO:0000256" key="5">
    <source>
        <dbReference type="ARBA" id="ARBA00023065"/>
    </source>
</evidence>
<evidence type="ECO:0000256" key="6">
    <source>
        <dbReference type="ARBA" id="ARBA00023136"/>
    </source>
</evidence>
<dbReference type="GO" id="GO:0012505">
    <property type="term" value="C:endomembrane system"/>
    <property type="evidence" value="ECO:0007669"/>
    <property type="project" value="UniProtKB-SubCell"/>
</dbReference>
<accession>A0A813K6S3</accession>
<comment type="subcellular location">
    <subcellularLocation>
        <location evidence="1">Endomembrane system</location>
        <topology evidence="1">Multi-pass membrane protein</topology>
    </subcellularLocation>
</comment>
<evidence type="ECO:0000256" key="3">
    <source>
        <dbReference type="ARBA" id="ARBA00022692"/>
    </source>
</evidence>
<dbReference type="PANTHER" id="PTHR31503">
    <property type="entry name" value="VACUOLAR CALCIUM ION TRANSPORTER"/>
    <property type="match status" value="1"/>
</dbReference>
<feature type="transmembrane region" description="Helical" evidence="7">
    <location>
        <begin position="61"/>
        <end position="84"/>
    </location>
</feature>
<keyword evidence="2" id="KW-0813">Transport</keyword>
<dbReference type="PANTHER" id="PTHR31503:SF22">
    <property type="entry name" value="VACUOLAR CALCIUM ION TRANSPORTER"/>
    <property type="match status" value="1"/>
</dbReference>
<dbReference type="EMBL" id="CAJNNW010028459">
    <property type="protein sequence ID" value="CAE8696192.1"/>
    <property type="molecule type" value="Genomic_DNA"/>
</dbReference>
<dbReference type="InterPro" id="IPR004837">
    <property type="entry name" value="NaCa_Exmemb"/>
</dbReference>
<proteinExistence type="predicted"/>
<dbReference type="GO" id="GO:0016020">
    <property type="term" value="C:membrane"/>
    <property type="evidence" value="ECO:0007669"/>
    <property type="project" value="InterPro"/>
</dbReference>
<dbReference type="InterPro" id="IPR004713">
    <property type="entry name" value="CaH_exchang"/>
</dbReference>
<keyword evidence="6 7" id="KW-0472">Membrane</keyword>
<dbReference type="Proteomes" id="UP000626109">
    <property type="component" value="Unassembled WGS sequence"/>
</dbReference>
<evidence type="ECO:0000256" key="4">
    <source>
        <dbReference type="ARBA" id="ARBA00022989"/>
    </source>
</evidence>
<dbReference type="GO" id="GO:0015369">
    <property type="term" value="F:calcium:proton antiporter activity"/>
    <property type="evidence" value="ECO:0007669"/>
    <property type="project" value="TreeGrafter"/>
</dbReference>
<keyword evidence="5" id="KW-0406">Ion transport</keyword>
<feature type="non-terminal residue" evidence="9">
    <location>
        <position position="157"/>
    </location>
</feature>
<feature type="transmembrane region" description="Helical" evidence="7">
    <location>
        <begin position="90"/>
        <end position="108"/>
    </location>
</feature>
<evidence type="ECO:0000256" key="7">
    <source>
        <dbReference type="SAM" id="Phobius"/>
    </source>
</evidence>
<evidence type="ECO:0000256" key="2">
    <source>
        <dbReference type="ARBA" id="ARBA00022448"/>
    </source>
</evidence>
<evidence type="ECO:0000259" key="8">
    <source>
        <dbReference type="Pfam" id="PF01699"/>
    </source>
</evidence>
<dbReference type="GO" id="GO:0006874">
    <property type="term" value="P:intracellular calcium ion homeostasis"/>
    <property type="evidence" value="ECO:0007669"/>
    <property type="project" value="TreeGrafter"/>
</dbReference>
<evidence type="ECO:0000313" key="10">
    <source>
        <dbReference type="Proteomes" id="UP000626109"/>
    </source>
</evidence>
<comment type="caution">
    <text evidence="9">The sequence shown here is derived from an EMBL/GenBank/DDBJ whole genome shotgun (WGS) entry which is preliminary data.</text>
</comment>
<evidence type="ECO:0000256" key="1">
    <source>
        <dbReference type="ARBA" id="ARBA00004127"/>
    </source>
</evidence>
<feature type="domain" description="Sodium/calcium exchanger membrane region" evidence="8">
    <location>
        <begin position="91"/>
        <end position="156"/>
    </location>
</feature>
<dbReference type="AlphaFoldDB" id="A0A813K6S3"/>
<evidence type="ECO:0000313" key="9">
    <source>
        <dbReference type="EMBL" id="CAE8696192.1"/>
    </source>
</evidence>
<protein>
    <recommendedName>
        <fullName evidence="8">Sodium/calcium exchanger membrane region domain-containing protein</fullName>
    </recommendedName>
</protein>
<organism evidence="9 10">
    <name type="scientific">Polarella glacialis</name>
    <name type="common">Dinoflagellate</name>
    <dbReference type="NCBI Taxonomy" id="89957"/>
    <lineage>
        <taxon>Eukaryota</taxon>
        <taxon>Sar</taxon>
        <taxon>Alveolata</taxon>
        <taxon>Dinophyceae</taxon>
        <taxon>Suessiales</taxon>
        <taxon>Suessiaceae</taxon>
        <taxon>Polarella</taxon>
    </lineage>
</organism>
<dbReference type="Pfam" id="PF01699">
    <property type="entry name" value="Na_Ca_ex"/>
    <property type="match status" value="1"/>
</dbReference>
<reference evidence="9" key="1">
    <citation type="submission" date="2021-02" db="EMBL/GenBank/DDBJ databases">
        <authorList>
            <person name="Dougan E. K."/>
            <person name="Rhodes N."/>
            <person name="Thang M."/>
            <person name="Chan C."/>
        </authorList>
    </citation>
    <scope>NUCLEOTIDE SEQUENCE</scope>
</reference>